<keyword evidence="2" id="KW-1185">Reference proteome</keyword>
<evidence type="ECO:0000313" key="2">
    <source>
        <dbReference type="Proteomes" id="UP000015105"/>
    </source>
</evidence>
<name>A0A453LFT1_AEGTS</name>
<reference evidence="2" key="1">
    <citation type="journal article" date="2014" name="Science">
        <title>Ancient hybridizations among the ancestral genomes of bread wheat.</title>
        <authorList>
            <consortium name="International Wheat Genome Sequencing Consortium,"/>
            <person name="Marcussen T."/>
            <person name="Sandve S.R."/>
            <person name="Heier L."/>
            <person name="Spannagl M."/>
            <person name="Pfeifer M."/>
            <person name="Jakobsen K.S."/>
            <person name="Wulff B.B."/>
            <person name="Steuernagel B."/>
            <person name="Mayer K.F."/>
            <person name="Olsen O.A."/>
        </authorList>
    </citation>
    <scope>NUCLEOTIDE SEQUENCE [LARGE SCALE GENOMIC DNA]</scope>
    <source>
        <strain evidence="2">cv. AL8/78</strain>
    </source>
</reference>
<reference evidence="1" key="4">
    <citation type="submission" date="2019-03" db="UniProtKB">
        <authorList>
            <consortium name="EnsemblPlants"/>
        </authorList>
    </citation>
    <scope>IDENTIFICATION</scope>
</reference>
<proteinExistence type="predicted"/>
<dbReference type="Proteomes" id="UP000015105">
    <property type="component" value="Chromosome 5D"/>
</dbReference>
<evidence type="ECO:0000313" key="1">
    <source>
        <dbReference type="EnsemblPlants" id="AET5Gv20746900.22"/>
    </source>
</evidence>
<dbReference type="AlphaFoldDB" id="A0A453LFT1"/>
<dbReference type="EnsemblPlants" id="AET5Gv20746900.22">
    <property type="protein sequence ID" value="AET5Gv20746900.22"/>
    <property type="gene ID" value="AET5Gv20746900"/>
</dbReference>
<accession>A0A453LFT1</accession>
<protein>
    <submittedName>
        <fullName evidence="1">Uncharacterized protein</fullName>
    </submittedName>
</protein>
<dbReference type="Gramene" id="AET5Gv20746900.22">
    <property type="protein sequence ID" value="AET5Gv20746900.22"/>
    <property type="gene ID" value="AET5Gv20746900"/>
</dbReference>
<reference evidence="1" key="5">
    <citation type="journal article" date="2021" name="G3 (Bethesda)">
        <title>Aegilops tauschii genome assembly Aet v5.0 features greater sequence contiguity and improved annotation.</title>
        <authorList>
            <person name="Wang L."/>
            <person name="Zhu T."/>
            <person name="Rodriguez J.C."/>
            <person name="Deal K.R."/>
            <person name="Dubcovsky J."/>
            <person name="McGuire P.E."/>
            <person name="Lux T."/>
            <person name="Spannagl M."/>
            <person name="Mayer K.F.X."/>
            <person name="Baldrich P."/>
            <person name="Meyers B.C."/>
            <person name="Huo N."/>
            <person name="Gu Y.Q."/>
            <person name="Zhou H."/>
            <person name="Devos K.M."/>
            <person name="Bennetzen J.L."/>
            <person name="Unver T."/>
            <person name="Budak H."/>
            <person name="Gulick P.J."/>
            <person name="Galiba G."/>
            <person name="Kalapos B."/>
            <person name="Nelson D.R."/>
            <person name="Li P."/>
            <person name="You F.M."/>
            <person name="Luo M.C."/>
            <person name="Dvorak J."/>
        </authorList>
    </citation>
    <scope>NUCLEOTIDE SEQUENCE [LARGE SCALE GENOMIC DNA]</scope>
    <source>
        <strain evidence="1">cv. AL8/78</strain>
    </source>
</reference>
<reference evidence="2" key="2">
    <citation type="journal article" date="2017" name="Nat. Plants">
        <title>The Aegilops tauschii genome reveals multiple impacts of transposons.</title>
        <authorList>
            <person name="Zhao G."/>
            <person name="Zou C."/>
            <person name="Li K."/>
            <person name="Wang K."/>
            <person name="Li T."/>
            <person name="Gao L."/>
            <person name="Zhang X."/>
            <person name="Wang H."/>
            <person name="Yang Z."/>
            <person name="Liu X."/>
            <person name="Jiang W."/>
            <person name="Mao L."/>
            <person name="Kong X."/>
            <person name="Jiao Y."/>
            <person name="Jia J."/>
        </authorList>
    </citation>
    <scope>NUCLEOTIDE SEQUENCE [LARGE SCALE GENOMIC DNA]</scope>
    <source>
        <strain evidence="2">cv. AL8/78</strain>
    </source>
</reference>
<reference evidence="1" key="3">
    <citation type="journal article" date="2017" name="Nature">
        <title>Genome sequence of the progenitor of the wheat D genome Aegilops tauschii.</title>
        <authorList>
            <person name="Luo M.C."/>
            <person name="Gu Y.Q."/>
            <person name="Puiu D."/>
            <person name="Wang H."/>
            <person name="Twardziok S.O."/>
            <person name="Deal K.R."/>
            <person name="Huo N."/>
            <person name="Zhu T."/>
            <person name="Wang L."/>
            <person name="Wang Y."/>
            <person name="McGuire P.E."/>
            <person name="Liu S."/>
            <person name="Long H."/>
            <person name="Ramasamy R.K."/>
            <person name="Rodriguez J.C."/>
            <person name="Van S.L."/>
            <person name="Yuan L."/>
            <person name="Wang Z."/>
            <person name="Xia Z."/>
            <person name="Xiao L."/>
            <person name="Anderson O.D."/>
            <person name="Ouyang S."/>
            <person name="Liang Y."/>
            <person name="Zimin A.V."/>
            <person name="Pertea G."/>
            <person name="Qi P."/>
            <person name="Bennetzen J.L."/>
            <person name="Dai X."/>
            <person name="Dawson M.W."/>
            <person name="Muller H.G."/>
            <person name="Kugler K."/>
            <person name="Rivarola-Duarte L."/>
            <person name="Spannagl M."/>
            <person name="Mayer K.F.X."/>
            <person name="Lu F.H."/>
            <person name="Bevan M.W."/>
            <person name="Leroy P."/>
            <person name="Li P."/>
            <person name="You F.M."/>
            <person name="Sun Q."/>
            <person name="Liu Z."/>
            <person name="Lyons E."/>
            <person name="Wicker T."/>
            <person name="Salzberg S.L."/>
            <person name="Devos K.M."/>
            <person name="Dvorak J."/>
        </authorList>
    </citation>
    <scope>NUCLEOTIDE SEQUENCE [LARGE SCALE GENOMIC DNA]</scope>
    <source>
        <strain evidence="1">cv. AL8/78</strain>
    </source>
</reference>
<sequence length="71" mass="8352">MVMKAQRRLTECRHDDLNFLCATMNYFMFIWHVLHVCIFRGCAPSTISVPDVWNPTLRYLLLTEMNFAGLV</sequence>
<organism evidence="1 2">
    <name type="scientific">Aegilops tauschii subsp. strangulata</name>
    <name type="common">Goatgrass</name>
    <dbReference type="NCBI Taxonomy" id="200361"/>
    <lineage>
        <taxon>Eukaryota</taxon>
        <taxon>Viridiplantae</taxon>
        <taxon>Streptophyta</taxon>
        <taxon>Embryophyta</taxon>
        <taxon>Tracheophyta</taxon>
        <taxon>Spermatophyta</taxon>
        <taxon>Magnoliopsida</taxon>
        <taxon>Liliopsida</taxon>
        <taxon>Poales</taxon>
        <taxon>Poaceae</taxon>
        <taxon>BOP clade</taxon>
        <taxon>Pooideae</taxon>
        <taxon>Triticodae</taxon>
        <taxon>Triticeae</taxon>
        <taxon>Triticinae</taxon>
        <taxon>Aegilops</taxon>
    </lineage>
</organism>